<evidence type="ECO:0000313" key="7">
    <source>
        <dbReference type="EMBL" id="MBD3323225.1"/>
    </source>
</evidence>
<dbReference type="GO" id="GO:0005829">
    <property type="term" value="C:cytosol"/>
    <property type="evidence" value="ECO:0007669"/>
    <property type="project" value="TreeGrafter"/>
</dbReference>
<sequence>MDLIIRNGTVVTASEIMRADVGVNDGKIVAIADTLDDGATSIDAAGKYVFPAGVETHTHIDGVLHGMRTVDDWYYASMGAACGGTGTIVDFPMQGQTQTVQETVDEFKGRAEGKSILDFAFTPILSQHTEATYAEIPGLIDAGIPSFKVFMYYDWQISDYNLAKMLDTVGSHGGILAIHCENAGTIDYLGDKAISQGKVGPEWHAPNRPVSTEVEAASRVMYVAGEIGAPVLIVHISAAPVVEEIAKAKARGVLVYGETMPHFLCLDDSRYDQEGYEGMKAVITPPLRPKEHQQALWNGLKFGLLSTVGSDHCAFPYKDKIRLYETRGKIFPMVPHGAPGIETRIPLLFSEGVSKGRISLTRFAEVIATNPAKLFGLYPQKGTLAVGSDADILIIDPDKEVTIRQSMLHGKTDYTPYEDWPVKGYPVTTISRGTVVVQDGEVVVEPGHGKFLKRQKFQPF</sequence>
<evidence type="ECO:0000259" key="6">
    <source>
        <dbReference type="Pfam" id="PF01979"/>
    </source>
</evidence>
<name>A0A9D5JS39_9BACT</name>
<evidence type="ECO:0000256" key="4">
    <source>
        <dbReference type="ARBA" id="ARBA00022801"/>
    </source>
</evidence>
<dbReference type="NCBIfam" id="TIGR02033">
    <property type="entry name" value="D-hydantoinase"/>
    <property type="match status" value="1"/>
</dbReference>
<dbReference type="InterPro" id="IPR011778">
    <property type="entry name" value="Hydantoinase/dihydroPyrase"/>
</dbReference>
<dbReference type="FunFam" id="3.20.20.140:FF:000174">
    <property type="entry name" value="Dihydropyrimidinase-related protein 2"/>
    <property type="match status" value="1"/>
</dbReference>
<proteinExistence type="inferred from homology"/>
<reference evidence="7" key="1">
    <citation type="submission" date="2019-11" db="EMBL/GenBank/DDBJ databases">
        <title>Microbial mats filling the niche in hypersaline microbial mats.</title>
        <authorList>
            <person name="Wong H.L."/>
            <person name="Macleod F.I."/>
            <person name="White R.A. III"/>
            <person name="Burns B.P."/>
        </authorList>
    </citation>
    <scope>NUCLEOTIDE SEQUENCE</scope>
    <source>
        <strain evidence="7">Rbin_158</strain>
    </source>
</reference>
<dbReference type="EMBL" id="WJJP01000042">
    <property type="protein sequence ID" value="MBD3323225.1"/>
    <property type="molecule type" value="Genomic_DNA"/>
</dbReference>
<keyword evidence="3" id="KW-0479">Metal-binding</keyword>
<keyword evidence="4 7" id="KW-0378">Hydrolase</keyword>
<comment type="cofactor">
    <cofactor evidence="1">
        <name>Zn(2+)</name>
        <dbReference type="ChEBI" id="CHEBI:29105"/>
    </cofactor>
</comment>
<dbReference type="PANTHER" id="PTHR11647:SF1">
    <property type="entry name" value="COLLAPSIN RESPONSE MEDIATOR PROTEIN"/>
    <property type="match status" value="1"/>
</dbReference>
<dbReference type="SUPFAM" id="SSF51338">
    <property type="entry name" value="Composite domain of metallo-dependent hydrolases"/>
    <property type="match status" value="1"/>
</dbReference>
<dbReference type="EC" id="3.5.2.2" evidence="7"/>
<dbReference type="InterPro" id="IPR032466">
    <property type="entry name" value="Metal_Hydrolase"/>
</dbReference>
<dbReference type="InterPro" id="IPR006680">
    <property type="entry name" value="Amidohydro-rel"/>
</dbReference>
<accession>A0A9D5JS39</accession>
<evidence type="ECO:0000313" key="8">
    <source>
        <dbReference type="Proteomes" id="UP000649604"/>
    </source>
</evidence>
<dbReference type="Gene3D" id="3.20.20.140">
    <property type="entry name" value="Metal-dependent hydrolases"/>
    <property type="match status" value="1"/>
</dbReference>
<dbReference type="PANTHER" id="PTHR11647">
    <property type="entry name" value="HYDRANTOINASE/DIHYDROPYRIMIDINASE FAMILY MEMBER"/>
    <property type="match status" value="1"/>
</dbReference>
<evidence type="ECO:0000256" key="3">
    <source>
        <dbReference type="ARBA" id="ARBA00022723"/>
    </source>
</evidence>
<dbReference type="GO" id="GO:0004157">
    <property type="term" value="F:dihydropyrimidinase activity"/>
    <property type="evidence" value="ECO:0007669"/>
    <property type="project" value="UniProtKB-EC"/>
</dbReference>
<dbReference type="CDD" id="cd01314">
    <property type="entry name" value="D-HYD"/>
    <property type="match status" value="1"/>
</dbReference>
<evidence type="ECO:0000256" key="1">
    <source>
        <dbReference type="ARBA" id="ARBA00001947"/>
    </source>
</evidence>
<dbReference type="InterPro" id="IPR011059">
    <property type="entry name" value="Metal-dep_hydrolase_composite"/>
</dbReference>
<dbReference type="Pfam" id="PF01979">
    <property type="entry name" value="Amidohydro_1"/>
    <property type="match status" value="1"/>
</dbReference>
<comment type="caution">
    <text evidence="7">The sequence shown here is derived from an EMBL/GenBank/DDBJ whole genome shotgun (WGS) entry which is preliminary data.</text>
</comment>
<protein>
    <submittedName>
        <fullName evidence="7">Dihydropyrimidinase</fullName>
        <ecNumber evidence="7">3.5.2.2</ecNumber>
    </submittedName>
</protein>
<gene>
    <name evidence="7" type="primary">hydA</name>
    <name evidence="7" type="ORF">GF339_01500</name>
</gene>
<dbReference type="Proteomes" id="UP000649604">
    <property type="component" value="Unassembled WGS sequence"/>
</dbReference>
<dbReference type="GO" id="GO:0046872">
    <property type="term" value="F:metal ion binding"/>
    <property type="evidence" value="ECO:0007669"/>
    <property type="project" value="UniProtKB-KW"/>
</dbReference>
<comment type="PTM">
    <text evidence="5">Carbamylation allows a single lysine to coordinate two divalent metal cations.</text>
</comment>
<dbReference type="SUPFAM" id="SSF51556">
    <property type="entry name" value="Metallo-dependent hydrolases"/>
    <property type="match status" value="1"/>
</dbReference>
<dbReference type="AlphaFoldDB" id="A0A9D5JS39"/>
<dbReference type="Gene3D" id="2.30.40.10">
    <property type="entry name" value="Urease, subunit C, domain 1"/>
    <property type="match status" value="1"/>
</dbReference>
<comment type="similarity">
    <text evidence="2">Belongs to the metallo-dependent hydrolases superfamily. Hydantoinase/dihydropyrimidinase family.</text>
</comment>
<feature type="domain" description="Amidohydrolase-related" evidence="6">
    <location>
        <begin position="48"/>
        <end position="436"/>
    </location>
</feature>
<feature type="modified residue" description="N6-carboxylysine" evidence="5">
    <location>
        <position position="148"/>
    </location>
</feature>
<dbReference type="InterPro" id="IPR050378">
    <property type="entry name" value="Metallo-dep_Hydrolases_sf"/>
</dbReference>
<evidence type="ECO:0000256" key="2">
    <source>
        <dbReference type="ARBA" id="ARBA00008829"/>
    </source>
</evidence>
<organism evidence="7 8">
    <name type="scientific">candidate division KSB3 bacterium</name>
    <dbReference type="NCBI Taxonomy" id="2044937"/>
    <lineage>
        <taxon>Bacteria</taxon>
        <taxon>candidate division KSB3</taxon>
    </lineage>
</organism>
<evidence type="ECO:0000256" key="5">
    <source>
        <dbReference type="PIRSR" id="PIRSR611778-50"/>
    </source>
</evidence>